<dbReference type="GO" id="GO:0016064">
    <property type="term" value="P:immunoglobulin mediated immune response"/>
    <property type="evidence" value="ECO:0007669"/>
    <property type="project" value="TreeGrafter"/>
</dbReference>
<protein>
    <recommendedName>
        <fullName evidence="9">Interleukin-4 receptor alpha N-terminal domain-containing protein</fullName>
    </recommendedName>
</protein>
<proteinExistence type="predicted"/>
<dbReference type="Gene3D" id="2.60.40.10">
    <property type="entry name" value="Immunoglobulins"/>
    <property type="match status" value="2"/>
</dbReference>
<evidence type="ECO:0000256" key="2">
    <source>
        <dbReference type="ARBA" id="ARBA00022692"/>
    </source>
</evidence>
<reference evidence="10" key="2">
    <citation type="submission" date="2025-09" db="UniProtKB">
        <authorList>
            <consortium name="Ensembl"/>
        </authorList>
    </citation>
    <scope>IDENTIFICATION</scope>
</reference>
<evidence type="ECO:0000256" key="1">
    <source>
        <dbReference type="ARBA" id="ARBA00004167"/>
    </source>
</evidence>
<dbReference type="PANTHER" id="PTHR23037:SF42">
    <property type="entry name" value="CYTOKINE RECEPTOR COMMON SUBUNIT GAMMA ISOFORM X1-RELATED"/>
    <property type="match status" value="1"/>
</dbReference>
<feature type="transmembrane region" description="Helical" evidence="8">
    <location>
        <begin position="12"/>
        <end position="31"/>
    </location>
</feature>
<feature type="transmembrane region" description="Helical" evidence="8">
    <location>
        <begin position="243"/>
        <end position="264"/>
    </location>
</feature>
<keyword evidence="6" id="KW-0675">Receptor</keyword>
<dbReference type="AlphaFoldDB" id="A0A9J8C2D6"/>
<keyword evidence="11" id="KW-1185">Reference proteome</keyword>
<dbReference type="PANTHER" id="PTHR23037">
    <property type="entry name" value="CYTOKINE RECEPTOR"/>
    <property type="match status" value="1"/>
</dbReference>
<dbReference type="GO" id="GO:0002532">
    <property type="term" value="P:production of molecular mediator involved in inflammatory response"/>
    <property type="evidence" value="ECO:0007669"/>
    <property type="project" value="InterPro"/>
</dbReference>
<dbReference type="SUPFAM" id="SSF49265">
    <property type="entry name" value="Fibronectin type III"/>
    <property type="match status" value="2"/>
</dbReference>
<organism evidence="10 11">
    <name type="scientific">Cyprinus carpio carpio</name>
    <dbReference type="NCBI Taxonomy" id="630221"/>
    <lineage>
        <taxon>Eukaryota</taxon>
        <taxon>Metazoa</taxon>
        <taxon>Chordata</taxon>
        <taxon>Craniata</taxon>
        <taxon>Vertebrata</taxon>
        <taxon>Euteleostomi</taxon>
        <taxon>Actinopterygii</taxon>
        <taxon>Neopterygii</taxon>
        <taxon>Teleostei</taxon>
        <taxon>Ostariophysi</taxon>
        <taxon>Cypriniformes</taxon>
        <taxon>Cyprinidae</taxon>
        <taxon>Cyprininae</taxon>
        <taxon>Cyprinus</taxon>
    </lineage>
</organism>
<evidence type="ECO:0000256" key="7">
    <source>
        <dbReference type="SAM" id="MobiDB-lite"/>
    </source>
</evidence>
<dbReference type="GeneTree" id="ENSGT00530000069547"/>
<keyword evidence="3" id="KW-0732">Signal</keyword>
<keyword evidence="5 8" id="KW-0472">Membrane</keyword>
<accession>A0A9J8C2D6</accession>
<evidence type="ECO:0000259" key="9">
    <source>
        <dbReference type="Pfam" id="PF09238"/>
    </source>
</evidence>
<dbReference type="Proteomes" id="UP001108240">
    <property type="component" value="Unplaced"/>
</dbReference>
<keyword evidence="4 8" id="KW-1133">Transmembrane helix</keyword>
<evidence type="ECO:0000256" key="6">
    <source>
        <dbReference type="ARBA" id="ARBA00023170"/>
    </source>
</evidence>
<dbReference type="Ensembl" id="ENSCCRT00000197363.1">
    <property type="protein sequence ID" value="ENSCCRP00000160511.1"/>
    <property type="gene ID" value="ENSCCRG00000076026.1"/>
</dbReference>
<dbReference type="GO" id="GO:0004896">
    <property type="term" value="F:cytokine receptor activity"/>
    <property type="evidence" value="ECO:0007669"/>
    <property type="project" value="InterPro"/>
</dbReference>
<feature type="region of interest" description="Disordered" evidence="7">
    <location>
        <begin position="392"/>
        <end position="413"/>
    </location>
</feature>
<dbReference type="GO" id="GO:0009897">
    <property type="term" value="C:external side of plasma membrane"/>
    <property type="evidence" value="ECO:0007669"/>
    <property type="project" value="TreeGrafter"/>
</dbReference>
<evidence type="ECO:0000313" key="11">
    <source>
        <dbReference type="Proteomes" id="UP001108240"/>
    </source>
</evidence>
<name>A0A9J8C2D6_CYPCA</name>
<dbReference type="InterPro" id="IPR036116">
    <property type="entry name" value="FN3_sf"/>
</dbReference>
<reference evidence="10" key="1">
    <citation type="submission" date="2025-08" db="UniProtKB">
        <authorList>
            <consortium name="Ensembl"/>
        </authorList>
    </citation>
    <scope>IDENTIFICATION</scope>
</reference>
<keyword evidence="2 8" id="KW-0812">Transmembrane</keyword>
<sequence length="571" mass="63327">VITTVIFTKQLFTLVMCDIICFFFFTLKITVEPTKEDLKCFNDYETEMKCSLSSERLQSCSGHKLNITHPVFDTFEKYTCIFERNHHSDNCECNITVEGFVATEIFNTTLLEGSNVLLYKTFMTSDFIKPKSPVLSVQKIENGNFNVTWDDQYEKHDLVAGIFFEGLRINLTYGIKGGHKNISKTVPNTVRSYEIVAKNLLPNTNYILTATMSTDYNDHSIPSDQSATVEFTTSSSPTEIAKIIIPSLCVGLIVIISIIFICILRMKTNWWDKVSKPKIDGNLGEEKGHILPPSVTKFSPIQAEIPTLDLQEDKKLILALSVDTYNEKSSHSVESAPVDYGQAGPDSTTNIALRVVDALDKLFESHPIPNNRSLFPPNNPVAMSTSYKSVNGISSSREHNRANRDSGNCSGSSVFSNKSYLESSTDDSVFLDTRDIQFNAPTNDTLESPYQDFSLLEKGNDPDVCVNLSNGVGADEKSIMKNLITSTNPLYPPLILDDGNVTPSDEGYQAFQGLTKSTEGQWSTNISIEQALNACGALKFPHSTGQDPTSVHQSSLHFSSVIPMDNSYQCV</sequence>
<feature type="domain" description="Interleukin-4 receptor alpha N-terminal" evidence="9">
    <location>
        <begin position="37"/>
        <end position="125"/>
    </location>
</feature>
<dbReference type="InterPro" id="IPR013783">
    <property type="entry name" value="Ig-like_fold"/>
</dbReference>
<dbReference type="Pfam" id="PF09238">
    <property type="entry name" value="IL4Ra_N"/>
    <property type="match status" value="1"/>
</dbReference>
<evidence type="ECO:0000256" key="3">
    <source>
        <dbReference type="ARBA" id="ARBA00022729"/>
    </source>
</evidence>
<evidence type="ECO:0000256" key="4">
    <source>
        <dbReference type="ARBA" id="ARBA00022989"/>
    </source>
</evidence>
<comment type="subcellular location">
    <subcellularLocation>
        <location evidence="1">Membrane</location>
        <topology evidence="1">Single-pass membrane protein</topology>
    </subcellularLocation>
</comment>
<dbReference type="OMA" id="PNACECK"/>
<evidence type="ECO:0000256" key="8">
    <source>
        <dbReference type="SAM" id="Phobius"/>
    </source>
</evidence>
<dbReference type="InterPro" id="IPR015319">
    <property type="entry name" value="IL-4_rcpt-alpha_N"/>
</dbReference>
<evidence type="ECO:0000313" key="10">
    <source>
        <dbReference type="Ensembl" id="ENSCCRP00000160511.1"/>
    </source>
</evidence>
<evidence type="ECO:0000256" key="5">
    <source>
        <dbReference type="ARBA" id="ARBA00023136"/>
    </source>
</evidence>